<dbReference type="EMBL" id="QOKY01000196">
    <property type="protein sequence ID" value="RMZ53604.1"/>
    <property type="molecule type" value="Genomic_DNA"/>
</dbReference>
<feature type="region of interest" description="Disordered" evidence="1">
    <location>
        <begin position="1"/>
        <end position="31"/>
    </location>
</feature>
<dbReference type="Pfam" id="PF00226">
    <property type="entry name" value="DnaJ"/>
    <property type="match status" value="1"/>
</dbReference>
<reference evidence="6" key="2">
    <citation type="journal article" date="2018" name="Algal Res.">
        <title>Characterization of plant carbon substrate utilization by Auxenochlorella protothecoides.</title>
        <authorList>
            <person name="Vogler B.W."/>
            <person name="Starkenburg S.R."/>
            <person name="Sudasinghe N."/>
            <person name="Schambach J.Y."/>
            <person name="Rollin J.A."/>
            <person name="Pattathil S."/>
            <person name="Barry A.N."/>
        </authorList>
    </citation>
    <scope>NUCLEOTIDE SEQUENCE [LARGE SCALE GENOMIC DNA]</scope>
    <source>
        <strain evidence="6">UTEX 25</strain>
    </source>
</reference>
<dbReference type="PRINTS" id="PR00625">
    <property type="entry name" value="JDOMAIN"/>
</dbReference>
<feature type="compositionally biased region" description="Low complexity" evidence="1">
    <location>
        <begin position="195"/>
        <end position="205"/>
    </location>
</feature>
<dbReference type="SMART" id="SM00271">
    <property type="entry name" value="DnaJ"/>
    <property type="match status" value="1"/>
</dbReference>
<dbReference type="InterPro" id="IPR050817">
    <property type="entry name" value="DjlA_DnaK_co-chaperone"/>
</dbReference>
<feature type="domain" description="J" evidence="2">
    <location>
        <begin position="32"/>
        <end position="100"/>
    </location>
</feature>
<reference evidence="4" key="3">
    <citation type="submission" date="2018-10" db="EMBL/GenBank/DDBJ databases">
        <authorList>
            <person name="Hovde B."/>
            <person name="Zhang X."/>
        </authorList>
    </citation>
    <scope>NUCLEOTIDE SEQUENCE [LARGE SCALE GENOMIC DNA]</scope>
    <source>
        <strain evidence="4">UTEX 25</strain>
    </source>
</reference>
<dbReference type="InterPro" id="IPR001623">
    <property type="entry name" value="DnaJ_domain"/>
</dbReference>
<evidence type="ECO:0000313" key="4">
    <source>
        <dbReference type="EMBL" id="RMZ53604.1"/>
    </source>
</evidence>
<sequence>MGAGSADQARKAGSTLCSPTQPHFPPALSLSDPWKTLGVGHSASEEEIKRAHRRLVRQHHPDLHAPGDEAVAARFISIQQAYEIVMGRALGRLPESSQHGGWNFHDWFWSFARRRADEGVPKATGPPRREQWEQQLHLLRRKAAIKRGAYAHGAATPQAPSPGRSAHPEHEEAVPGTNRVAPAEQMNRAPGGGAPSAAGDSQPPDADAECAEDTGAGGECLRTPAAAAPGVHSEPPPPPRIPFRSSQDTREGVTIQLAGLRRRAGIKKDLTPAP</sequence>
<name>A0A087SPS0_AUXPR</name>
<dbReference type="InterPro" id="IPR036869">
    <property type="entry name" value="J_dom_sf"/>
</dbReference>
<dbReference type="EMBL" id="KL662154">
    <property type="protein sequence ID" value="KFM27724.1"/>
    <property type="molecule type" value="Genomic_DNA"/>
</dbReference>
<dbReference type="STRING" id="3075.A0A087SPS0"/>
<evidence type="ECO:0000313" key="6">
    <source>
        <dbReference type="Proteomes" id="UP000279271"/>
    </source>
</evidence>
<dbReference type="RefSeq" id="XP_011400711.1">
    <property type="nucleotide sequence ID" value="XM_011402409.1"/>
</dbReference>
<protein>
    <submittedName>
        <fullName evidence="3">Chaperone protein DnaJ</fullName>
    </submittedName>
</protein>
<evidence type="ECO:0000313" key="3">
    <source>
        <dbReference type="EMBL" id="KFM27724.1"/>
    </source>
</evidence>
<dbReference type="Gene3D" id="1.10.287.110">
    <property type="entry name" value="DnaJ domain"/>
    <property type="match status" value="1"/>
</dbReference>
<dbReference type="eggNOG" id="KOG0715">
    <property type="taxonomic scope" value="Eukaryota"/>
</dbReference>
<dbReference type="PANTHER" id="PTHR24074">
    <property type="entry name" value="CO-CHAPERONE PROTEIN DJLA"/>
    <property type="match status" value="1"/>
</dbReference>
<dbReference type="CDD" id="cd06257">
    <property type="entry name" value="DnaJ"/>
    <property type="match status" value="1"/>
</dbReference>
<evidence type="ECO:0000256" key="1">
    <source>
        <dbReference type="SAM" id="MobiDB-lite"/>
    </source>
</evidence>
<dbReference type="KEGG" id="apro:F751_5688"/>
<dbReference type="PROSITE" id="PS50076">
    <property type="entry name" value="DNAJ_2"/>
    <property type="match status" value="1"/>
</dbReference>
<evidence type="ECO:0000259" key="2">
    <source>
        <dbReference type="PROSITE" id="PS50076"/>
    </source>
</evidence>
<proteinExistence type="predicted"/>
<reference evidence="3 5" key="1">
    <citation type="journal article" date="2014" name="BMC Genomics">
        <title>Oil accumulation mechanisms of the oleaginous microalga Chlorella protothecoides revealed through its genome, transcriptomes, and proteomes.</title>
        <authorList>
            <person name="Gao C."/>
            <person name="Wang Y."/>
            <person name="Shen Y."/>
            <person name="Yan D."/>
            <person name="He X."/>
            <person name="Dai J."/>
            <person name="Wu Q."/>
        </authorList>
    </citation>
    <scope>NUCLEOTIDE SEQUENCE [LARGE SCALE GENOMIC DNA]</scope>
    <source>
        <strain evidence="3 5">0710</strain>
    </source>
</reference>
<dbReference type="SUPFAM" id="SSF46565">
    <property type="entry name" value="Chaperone J-domain"/>
    <property type="match status" value="1"/>
</dbReference>
<dbReference type="GeneID" id="23617079"/>
<dbReference type="OrthoDB" id="445556at2759"/>
<evidence type="ECO:0000313" key="5">
    <source>
        <dbReference type="Proteomes" id="UP000028924"/>
    </source>
</evidence>
<feature type="region of interest" description="Disordered" evidence="1">
    <location>
        <begin position="150"/>
        <end position="251"/>
    </location>
</feature>
<dbReference type="Proteomes" id="UP000279271">
    <property type="component" value="Unassembled WGS sequence"/>
</dbReference>
<dbReference type="Proteomes" id="UP000028924">
    <property type="component" value="Unassembled WGS sequence"/>
</dbReference>
<reference evidence="4" key="4">
    <citation type="submission" date="2018-11" db="EMBL/GenBank/DDBJ databases">
        <title>Characterization of plant carbon substrate utilization by Auxenochlorella protothecoides.</title>
        <authorList>
            <person name="Vogler B.W."/>
            <person name="Starkenburg S.R."/>
            <person name="Sudasinghe N."/>
            <person name="Schambach J.Y."/>
            <person name="Rollin J.A."/>
            <person name="Pattathil S."/>
            <person name="Barry A.N."/>
        </authorList>
    </citation>
    <scope>NUCLEOTIDE SEQUENCE [LARGE SCALE GENOMIC DNA]</scope>
    <source>
        <strain evidence="4">UTEX 25</strain>
    </source>
</reference>
<keyword evidence="5" id="KW-1185">Reference proteome</keyword>
<gene>
    <name evidence="4" type="ORF">APUTEX25_003138</name>
    <name evidence="3" type="ORF">F751_5688</name>
</gene>
<accession>A0A087SPS0</accession>
<dbReference type="AlphaFoldDB" id="A0A087SPS0"/>
<organism evidence="3 5">
    <name type="scientific">Auxenochlorella protothecoides</name>
    <name type="common">Green microalga</name>
    <name type="synonym">Chlorella protothecoides</name>
    <dbReference type="NCBI Taxonomy" id="3075"/>
    <lineage>
        <taxon>Eukaryota</taxon>
        <taxon>Viridiplantae</taxon>
        <taxon>Chlorophyta</taxon>
        <taxon>core chlorophytes</taxon>
        <taxon>Trebouxiophyceae</taxon>
        <taxon>Chlorellales</taxon>
        <taxon>Chlorellaceae</taxon>
        <taxon>Auxenochlorella</taxon>
    </lineage>
</organism>